<accession>A0ABQ7D9J4</accession>
<sequence>MKDKLADRKHTGKTTPAAIAPIGNAHADAALLEKIENLVTTFRHRYSTKERS</sequence>
<organism evidence="1 2">
    <name type="scientific">Brassica cretica</name>
    <name type="common">Mustard</name>
    <dbReference type="NCBI Taxonomy" id="69181"/>
    <lineage>
        <taxon>Eukaryota</taxon>
        <taxon>Viridiplantae</taxon>
        <taxon>Streptophyta</taxon>
        <taxon>Embryophyta</taxon>
        <taxon>Tracheophyta</taxon>
        <taxon>Spermatophyta</taxon>
        <taxon>Magnoliopsida</taxon>
        <taxon>eudicotyledons</taxon>
        <taxon>Gunneridae</taxon>
        <taxon>Pentapetalae</taxon>
        <taxon>rosids</taxon>
        <taxon>malvids</taxon>
        <taxon>Brassicales</taxon>
        <taxon>Brassicaceae</taxon>
        <taxon>Brassiceae</taxon>
        <taxon>Brassica</taxon>
    </lineage>
</organism>
<evidence type="ECO:0000313" key="1">
    <source>
        <dbReference type="EMBL" id="KAF3568471.1"/>
    </source>
</evidence>
<reference evidence="1 2" key="1">
    <citation type="journal article" date="2020" name="BMC Genomics">
        <title>Intraspecific diversification of the crop wild relative Brassica cretica Lam. using demographic model selection.</title>
        <authorList>
            <person name="Kioukis A."/>
            <person name="Michalopoulou V.A."/>
            <person name="Briers L."/>
            <person name="Pirintsos S."/>
            <person name="Studholme D.J."/>
            <person name="Pavlidis P."/>
            <person name="Sarris P.F."/>
        </authorList>
    </citation>
    <scope>NUCLEOTIDE SEQUENCE [LARGE SCALE GENOMIC DNA]</scope>
    <source>
        <strain evidence="2">cv. PFS-1207/04</strain>
    </source>
</reference>
<comment type="caution">
    <text evidence="1">The sequence shown here is derived from an EMBL/GenBank/DDBJ whole genome shotgun (WGS) entry which is preliminary data.</text>
</comment>
<dbReference type="Proteomes" id="UP000266723">
    <property type="component" value="Unassembled WGS sequence"/>
</dbReference>
<proteinExistence type="predicted"/>
<gene>
    <name evidence="1" type="ORF">DY000_02014447</name>
</gene>
<protein>
    <submittedName>
        <fullName evidence="1">Uncharacterized protein</fullName>
    </submittedName>
</protein>
<name>A0ABQ7D9J4_BRACR</name>
<evidence type="ECO:0000313" key="2">
    <source>
        <dbReference type="Proteomes" id="UP000266723"/>
    </source>
</evidence>
<dbReference type="EMBL" id="QGKV02000759">
    <property type="protein sequence ID" value="KAF3568471.1"/>
    <property type="molecule type" value="Genomic_DNA"/>
</dbReference>
<keyword evidence="2" id="KW-1185">Reference proteome</keyword>